<name>A0A833PAM7_ACIBZ</name>
<proteinExistence type="predicted"/>
<dbReference type="AlphaFoldDB" id="A0A833PAM7"/>
<comment type="caution">
    <text evidence="1">The sequence shown here is derived from an EMBL/GenBank/DDBJ whole genome shotgun (WGS) entry which is preliminary data.</text>
</comment>
<dbReference type="Proteomes" id="UP000490535">
    <property type="component" value="Unassembled WGS sequence"/>
</dbReference>
<sequence>MKIDLNNWNIIKDVFIKAQKAKYEPYRVFGEIFI</sequence>
<accession>A0A833PAM7</accession>
<protein>
    <submittedName>
        <fullName evidence="1">Uncharacterized protein</fullName>
    </submittedName>
</protein>
<evidence type="ECO:0000313" key="1">
    <source>
        <dbReference type="EMBL" id="KAF1018795.1"/>
    </source>
</evidence>
<gene>
    <name evidence="1" type="ORF">GAK29_04108</name>
</gene>
<dbReference type="EMBL" id="WNDP01000161">
    <property type="protein sequence ID" value="KAF1018795.1"/>
    <property type="molecule type" value="Genomic_DNA"/>
</dbReference>
<organism evidence="1 2">
    <name type="scientific">Acinetobacter bereziniae</name>
    <name type="common">Acinetobacter genomosp. 10</name>
    <dbReference type="NCBI Taxonomy" id="106648"/>
    <lineage>
        <taxon>Bacteria</taxon>
        <taxon>Pseudomonadati</taxon>
        <taxon>Pseudomonadota</taxon>
        <taxon>Gammaproteobacteria</taxon>
        <taxon>Moraxellales</taxon>
        <taxon>Moraxellaceae</taxon>
        <taxon>Acinetobacter</taxon>
    </lineage>
</organism>
<evidence type="ECO:0000313" key="2">
    <source>
        <dbReference type="Proteomes" id="UP000490535"/>
    </source>
</evidence>
<reference evidence="2" key="1">
    <citation type="journal article" date="2020" name="MBio">
        <title>Horizontal gene transfer to a defensive symbiont with a reduced genome amongst a multipartite beetle microbiome.</title>
        <authorList>
            <person name="Waterworth S.C."/>
            <person name="Florez L.V."/>
            <person name="Rees E.R."/>
            <person name="Hertweck C."/>
            <person name="Kaltenpoth M."/>
            <person name="Kwan J.C."/>
        </authorList>
    </citation>
    <scope>NUCLEOTIDE SEQUENCE [LARGE SCALE GENOMIC DNA]</scope>
</reference>